<evidence type="ECO:0000313" key="4">
    <source>
        <dbReference type="EMBL" id="KIW09555.1"/>
    </source>
</evidence>
<dbReference type="GO" id="GO:0005634">
    <property type="term" value="C:nucleus"/>
    <property type="evidence" value="ECO:0007669"/>
    <property type="project" value="UniProtKB-SubCell"/>
</dbReference>
<dbReference type="Proteomes" id="UP000053259">
    <property type="component" value="Unassembled WGS sequence"/>
</dbReference>
<dbReference type="RefSeq" id="XP_016219424.1">
    <property type="nucleotide sequence ID" value="XM_016353167.1"/>
</dbReference>
<dbReference type="InterPro" id="IPR039781">
    <property type="entry name" value="Rad21/Rec8-like"/>
</dbReference>
<proteinExistence type="predicted"/>
<dbReference type="AlphaFoldDB" id="A0A0D2ASV1"/>
<dbReference type="OrthoDB" id="5427633at2759"/>
<dbReference type="CDD" id="cd21789">
    <property type="entry name" value="Rad21_Rec8_M_SpRec8p-like"/>
    <property type="match status" value="1"/>
</dbReference>
<evidence type="ECO:0000259" key="3">
    <source>
        <dbReference type="Pfam" id="PF04825"/>
    </source>
</evidence>
<organism evidence="4 5">
    <name type="scientific">Verruconis gallopava</name>
    <dbReference type="NCBI Taxonomy" id="253628"/>
    <lineage>
        <taxon>Eukaryota</taxon>
        <taxon>Fungi</taxon>
        <taxon>Dikarya</taxon>
        <taxon>Ascomycota</taxon>
        <taxon>Pezizomycotina</taxon>
        <taxon>Dothideomycetes</taxon>
        <taxon>Pleosporomycetidae</taxon>
        <taxon>Venturiales</taxon>
        <taxon>Sympoventuriaceae</taxon>
        <taxon>Verruconis</taxon>
    </lineage>
</organism>
<name>A0A0D2ASV1_9PEZI</name>
<dbReference type="VEuPathDB" id="FungiDB:PV09_00428"/>
<dbReference type="STRING" id="253628.A0A0D2ASV1"/>
<dbReference type="Pfam" id="PF04825">
    <property type="entry name" value="Rad21_Rec8_N"/>
    <property type="match status" value="1"/>
</dbReference>
<dbReference type="HOGENOM" id="CLU_025342_0_0_1"/>
<dbReference type="PANTHER" id="PTHR12585:SF70">
    <property type="entry name" value="RAD21_REC8 N TERMINAL DOMAIN PROTEIN (AFU_ORTHOLOGUE AFUA_6G02900)"/>
    <property type="match status" value="1"/>
</dbReference>
<reference evidence="4 5" key="1">
    <citation type="submission" date="2015-01" db="EMBL/GenBank/DDBJ databases">
        <title>The Genome Sequence of Ochroconis gallopava CBS43764.</title>
        <authorList>
            <consortium name="The Broad Institute Genomics Platform"/>
            <person name="Cuomo C."/>
            <person name="de Hoog S."/>
            <person name="Gorbushina A."/>
            <person name="Stielow B."/>
            <person name="Teixiera M."/>
            <person name="Abouelleil A."/>
            <person name="Chapman S.B."/>
            <person name="Priest M."/>
            <person name="Young S.K."/>
            <person name="Wortman J."/>
            <person name="Nusbaum C."/>
            <person name="Birren B."/>
        </authorList>
    </citation>
    <scope>NUCLEOTIDE SEQUENCE [LARGE SCALE GENOMIC DNA]</scope>
    <source>
        <strain evidence="4 5">CBS 43764</strain>
    </source>
</reference>
<dbReference type="PANTHER" id="PTHR12585">
    <property type="entry name" value="SCC1 / RAD21 FAMILY MEMBER"/>
    <property type="match status" value="1"/>
</dbReference>
<gene>
    <name evidence="4" type="ORF">PV09_00428</name>
</gene>
<dbReference type="InParanoid" id="A0A0D2ASV1"/>
<dbReference type="GO" id="GO:0003682">
    <property type="term" value="F:chromatin binding"/>
    <property type="evidence" value="ECO:0007669"/>
    <property type="project" value="TreeGrafter"/>
</dbReference>
<keyword evidence="2" id="KW-0539">Nucleus</keyword>
<dbReference type="GO" id="GO:0030892">
    <property type="term" value="C:mitotic cohesin complex"/>
    <property type="evidence" value="ECO:0007669"/>
    <property type="project" value="TreeGrafter"/>
</dbReference>
<accession>A0A0D2ASV1</accession>
<evidence type="ECO:0000313" key="5">
    <source>
        <dbReference type="Proteomes" id="UP000053259"/>
    </source>
</evidence>
<keyword evidence="5" id="KW-1185">Reference proteome</keyword>
<evidence type="ECO:0000256" key="2">
    <source>
        <dbReference type="ARBA" id="ARBA00023242"/>
    </source>
</evidence>
<evidence type="ECO:0000256" key="1">
    <source>
        <dbReference type="ARBA" id="ARBA00004123"/>
    </source>
</evidence>
<dbReference type="GeneID" id="27308401"/>
<protein>
    <recommendedName>
        <fullName evidence="3">Rad21/Rec8-like protein N-terminal domain-containing protein</fullName>
    </recommendedName>
</protein>
<dbReference type="EMBL" id="KN847529">
    <property type="protein sequence ID" value="KIW09555.1"/>
    <property type="molecule type" value="Genomic_DNA"/>
</dbReference>
<feature type="domain" description="Rad21/Rec8-like protein N-terminal" evidence="3">
    <location>
        <begin position="1"/>
        <end position="109"/>
    </location>
</feature>
<comment type="subcellular location">
    <subcellularLocation>
        <location evidence="1">Nucleus</location>
    </subcellularLocation>
</comment>
<sequence>MFYSHEVLTSRKYGVATIWLVATLGQKSTARKISRRAIQDVDVPKACETIIAPEAPMALRLQSNLLFGISRVYAQQCGYVLSDAQNAQATIRSLLKPQSGMQTDFEAARANSDQINLPDDPAFVPGFDIAALPCDLLDLDNIGAGNQRRFFESASLQTTQSQNHQVVGLNIPQSSSSPGLEAFQLPESGGHGPRFSSLFARDEDDLILPEIDIGIDTDGNFIELDKPNTRPTHGSSFPLLPREADVQNGGHVIGRPIHRNLDAAQINYDQSSPLVDSTLRSPKTPFSSGSYHPKYDVSDDFMDEIMMAAPNRRNRVPKVIPPDKTIELRNRDLLTMSNGYMDRMTADWNRLTNLWNTKQAKLNAEYWLLGRGIANVGDRMGVGGIKTPLADIWSGDNLYLVLTGQERAMKGRKRTREYDNSSPERRIRSRVHENIPLNQGSDDEIMRDYELEVGREEQQPLEDISSAMPWNISASIRGSSVNRTGVGASVAPGSIPGSLTRRGSRLVGASPMVFRGFPGSDFAEGSLPSDPPGFDDIGGFAEDKNSELYRAHTKVGTPVASRSIFPLATLDRESNNFLEFIGNAVEEKCSKVQASDSTAARIMEIEFAELLPPHRNSRVVAAHGLLHVLSLATKNHISVTQLGPFAPIVIEIC</sequence>
<dbReference type="GO" id="GO:0007064">
    <property type="term" value="P:mitotic sister chromatid cohesion"/>
    <property type="evidence" value="ECO:0007669"/>
    <property type="project" value="TreeGrafter"/>
</dbReference>
<dbReference type="InterPro" id="IPR006910">
    <property type="entry name" value="Rad21_Rec8_N"/>
</dbReference>